<evidence type="ECO:0000313" key="11">
    <source>
        <dbReference type="EMBL" id="SZX78915.1"/>
    </source>
</evidence>
<evidence type="ECO:0000256" key="5">
    <source>
        <dbReference type="ARBA" id="ARBA00022927"/>
    </source>
</evidence>
<dbReference type="EMBL" id="FNXT01001347">
    <property type="protein sequence ID" value="SZX78915.1"/>
    <property type="molecule type" value="Genomic_DNA"/>
</dbReference>
<dbReference type="GO" id="GO:0017119">
    <property type="term" value="C:Golgi transport complex"/>
    <property type="evidence" value="ECO:0007669"/>
    <property type="project" value="TreeGrafter"/>
</dbReference>
<evidence type="ECO:0000256" key="2">
    <source>
        <dbReference type="ARBA" id="ARBA00007603"/>
    </source>
</evidence>
<keyword evidence="12" id="KW-1185">Reference proteome</keyword>
<dbReference type="GO" id="GO:0006891">
    <property type="term" value="P:intra-Golgi vesicle-mediated transport"/>
    <property type="evidence" value="ECO:0007669"/>
    <property type="project" value="TreeGrafter"/>
</dbReference>
<evidence type="ECO:0000313" key="12">
    <source>
        <dbReference type="Proteomes" id="UP000256970"/>
    </source>
</evidence>
<dbReference type="Proteomes" id="UP000256970">
    <property type="component" value="Unassembled WGS sequence"/>
</dbReference>
<evidence type="ECO:0000256" key="8">
    <source>
        <dbReference type="ARBA" id="ARBA00031344"/>
    </source>
</evidence>
<dbReference type="GO" id="GO:0007030">
    <property type="term" value="P:Golgi organization"/>
    <property type="evidence" value="ECO:0007669"/>
    <property type="project" value="InterPro"/>
</dbReference>
<gene>
    <name evidence="11" type="ORF">BQ4739_LOCUS19215</name>
</gene>
<evidence type="ECO:0000256" key="6">
    <source>
        <dbReference type="ARBA" id="ARBA00023034"/>
    </source>
</evidence>
<evidence type="ECO:0000256" key="1">
    <source>
        <dbReference type="ARBA" id="ARBA00004395"/>
    </source>
</evidence>
<dbReference type="STRING" id="3088.A0A383WN90"/>
<dbReference type="Pfam" id="PF06148">
    <property type="entry name" value="COG2_N"/>
    <property type="match status" value="1"/>
</dbReference>
<dbReference type="PANTHER" id="PTHR12961">
    <property type="entry name" value="CONSERVED OLIGOMERIC GOLGI COMPLEX COMPONENT 2"/>
    <property type="match status" value="1"/>
</dbReference>
<accession>A0A383WN90</accession>
<evidence type="ECO:0000256" key="9">
    <source>
        <dbReference type="SAM" id="MobiDB-lite"/>
    </source>
</evidence>
<proteinExistence type="inferred from homology"/>
<name>A0A383WN90_TETOB</name>
<dbReference type="AlphaFoldDB" id="A0A383WN90"/>
<keyword evidence="5" id="KW-0653">Protein transport</keyword>
<keyword evidence="6" id="KW-0333">Golgi apparatus</keyword>
<evidence type="ECO:0000259" key="10">
    <source>
        <dbReference type="Pfam" id="PF06148"/>
    </source>
</evidence>
<keyword evidence="7" id="KW-0472">Membrane</keyword>
<dbReference type="PANTHER" id="PTHR12961:SF0">
    <property type="entry name" value="CONSERVED OLIGOMERIC GOLGI COMPLEX SUBUNIT 2"/>
    <property type="match status" value="1"/>
</dbReference>
<comment type="subcellular location">
    <subcellularLocation>
        <location evidence="1">Golgi apparatus membrane</location>
        <topology evidence="1">Peripheral membrane protein</topology>
    </subcellularLocation>
</comment>
<feature type="region of interest" description="Disordered" evidence="9">
    <location>
        <begin position="177"/>
        <end position="205"/>
    </location>
</feature>
<evidence type="ECO:0000256" key="4">
    <source>
        <dbReference type="ARBA" id="ARBA00022448"/>
    </source>
</evidence>
<feature type="domain" description="Conserved oligomeric Golgi complex subunit 2 N-terminal" evidence="10">
    <location>
        <begin position="30"/>
        <end position="103"/>
    </location>
</feature>
<evidence type="ECO:0000256" key="7">
    <source>
        <dbReference type="ARBA" id="ARBA00023136"/>
    </source>
</evidence>
<sequence>MPPPSEGGQQQQQLQHAGSAAVQGIKSPMWLTPERFDDLEFSPDVCVADLRLYVPLPTVKAELQAYLLQLKNKLVEAINEDYSDYVGLSSKLGGLEGAVVRMRQPLLDIQGKLTAVQDAIKAELQALQQGLQRRQDAAAARAKLELMQEAAASTGKVEKLLEEVAAAAAAAAQQQQQQQQQQQGAGGQQPAASASDGGGEAAAAAASEELDAQCRLLEHVSGEAARLLYLVERGKVREVAAAQQEACCQGGSFRSRLQCSTPAMLKRQESGVLVTGGAQQAGVRRWWQRPGVTPDQAGGGSGVASPLASGGGGSSSTAPGGPLAAVVAASLSRLQEAAGPLLDALAAPGSGLGGL</sequence>
<feature type="region of interest" description="Disordered" evidence="9">
    <location>
        <begin position="288"/>
        <end position="319"/>
    </location>
</feature>
<dbReference type="InterPro" id="IPR009316">
    <property type="entry name" value="COG2"/>
</dbReference>
<organism evidence="11 12">
    <name type="scientific">Tetradesmus obliquus</name>
    <name type="common">Green alga</name>
    <name type="synonym">Acutodesmus obliquus</name>
    <dbReference type="NCBI Taxonomy" id="3088"/>
    <lineage>
        <taxon>Eukaryota</taxon>
        <taxon>Viridiplantae</taxon>
        <taxon>Chlorophyta</taxon>
        <taxon>core chlorophytes</taxon>
        <taxon>Chlorophyceae</taxon>
        <taxon>CS clade</taxon>
        <taxon>Sphaeropleales</taxon>
        <taxon>Scenedesmaceae</taxon>
        <taxon>Tetradesmus</taxon>
    </lineage>
</organism>
<protein>
    <recommendedName>
        <fullName evidence="3">Conserved oligomeric Golgi complex subunit 2</fullName>
    </recommendedName>
    <alternativeName>
        <fullName evidence="8">Component of oligomeric Golgi complex 2</fullName>
    </alternativeName>
</protein>
<evidence type="ECO:0000256" key="3">
    <source>
        <dbReference type="ARBA" id="ARBA00020977"/>
    </source>
</evidence>
<comment type="similarity">
    <text evidence="2">Belongs to the COG2 family.</text>
</comment>
<dbReference type="GO" id="GO:0015031">
    <property type="term" value="P:protein transport"/>
    <property type="evidence" value="ECO:0007669"/>
    <property type="project" value="UniProtKB-KW"/>
</dbReference>
<keyword evidence="4" id="KW-0813">Transport</keyword>
<dbReference type="GO" id="GO:0000139">
    <property type="term" value="C:Golgi membrane"/>
    <property type="evidence" value="ECO:0007669"/>
    <property type="project" value="UniProtKB-SubCell"/>
</dbReference>
<dbReference type="InterPro" id="IPR024602">
    <property type="entry name" value="COG_su2_N"/>
</dbReference>
<reference evidence="11 12" key="1">
    <citation type="submission" date="2016-10" db="EMBL/GenBank/DDBJ databases">
        <authorList>
            <person name="Cai Z."/>
        </authorList>
    </citation>
    <scope>NUCLEOTIDE SEQUENCE [LARGE SCALE GENOMIC DNA]</scope>
</reference>